<evidence type="ECO:0000313" key="7">
    <source>
        <dbReference type="Proteomes" id="UP000679284"/>
    </source>
</evidence>
<protein>
    <submittedName>
        <fullName evidence="6">LysR family transcriptional regulator</fullName>
    </submittedName>
</protein>
<dbReference type="GO" id="GO:0003700">
    <property type="term" value="F:DNA-binding transcription factor activity"/>
    <property type="evidence" value="ECO:0007669"/>
    <property type="project" value="InterPro"/>
</dbReference>
<keyword evidence="7" id="KW-1185">Reference proteome</keyword>
<evidence type="ECO:0000256" key="3">
    <source>
        <dbReference type="ARBA" id="ARBA00023125"/>
    </source>
</evidence>
<dbReference type="AlphaFoldDB" id="A0A8J8MTD9"/>
<dbReference type="GO" id="GO:0006351">
    <property type="term" value="P:DNA-templated transcription"/>
    <property type="evidence" value="ECO:0007669"/>
    <property type="project" value="TreeGrafter"/>
</dbReference>
<gene>
    <name evidence="6" type="ORF">GR316_08830</name>
</gene>
<evidence type="ECO:0000256" key="2">
    <source>
        <dbReference type="ARBA" id="ARBA00023015"/>
    </source>
</evidence>
<dbReference type="RefSeq" id="WP_211783583.1">
    <property type="nucleotide sequence ID" value="NZ_CP047289.1"/>
</dbReference>
<dbReference type="InterPro" id="IPR005119">
    <property type="entry name" value="LysR_subst-bd"/>
</dbReference>
<dbReference type="SUPFAM" id="SSF53850">
    <property type="entry name" value="Periplasmic binding protein-like II"/>
    <property type="match status" value="1"/>
</dbReference>
<proteinExistence type="inferred from homology"/>
<accession>A0A8J8MTD9</accession>
<dbReference type="InterPro" id="IPR036390">
    <property type="entry name" value="WH_DNA-bd_sf"/>
</dbReference>
<dbReference type="Gene3D" id="1.10.10.10">
    <property type="entry name" value="Winged helix-like DNA-binding domain superfamily/Winged helix DNA-binding domain"/>
    <property type="match status" value="1"/>
</dbReference>
<dbReference type="EMBL" id="CP047289">
    <property type="protein sequence ID" value="QUS36362.1"/>
    <property type="molecule type" value="Genomic_DNA"/>
</dbReference>
<organism evidence="6 7">
    <name type="scientific">Falsirhodobacter algicola</name>
    <dbReference type="NCBI Taxonomy" id="2692330"/>
    <lineage>
        <taxon>Bacteria</taxon>
        <taxon>Pseudomonadati</taxon>
        <taxon>Pseudomonadota</taxon>
        <taxon>Alphaproteobacteria</taxon>
        <taxon>Rhodobacterales</taxon>
        <taxon>Paracoccaceae</taxon>
        <taxon>Falsirhodobacter</taxon>
    </lineage>
</organism>
<evidence type="ECO:0000256" key="4">
    <source>
        <dbReference type="ARBA" id="ARBA00023163"/>
    </source>
</evidence>
<dbReference type="Gene3D" id="3.40.190.10">
    <property type="entry name" value="Periplasmic binding protein-like II"/>
    <property type="match status" value="2"/>
</dbReference>
<dbReference type="Pfam" id="PF00126">
    <property type="entry name" value="HTH_1"/>
    <property type="match status" value="1"/>
</dbReference>
<comment type="similarity">
    <text evidence="1">Belongs to the LysR transcriptional regulatory family.</text>
</comment>
<dbReference type="Proteomes" id="UP000679284">
    <property type="component" value="Chromosome"/>
</dbReference>
<keyword evidence="3" id="KW-0238">DNA-binding</keyword>
<evidence type="ECO:0000313" key="6">
    <source>
        <dbReference type="EMBL" id="QUS36362.1"/>
    </source>
</evidence>
<dbReference type="PANTHER" id="PTHR30537:SF74">
    <property type="entry name" value="HTH-TYPE TRANSCRIPTIONAL REGULATOR TRPI"/>
    <property type="match status" value="1"/>
</dbReference>
<evidence type="ECO:0000259" key="5">
    <source>
        <dbReference type="PROSITE" id="PS50931"/>
    </source>
</evidence>
<dbReference type="Pfam" id="PF03466">
    <property type="entry name" value="LysR_substrate"/>
    <property type="match status" value="1"/>
</dbReference>
<keyword evidence="4" id="KW-0804">Transcription</keyword>
<dbReference type="PANTHER" id="PTHR30537">
    <property type="entry name" value="HTH-TYPE TRANSCRIPTIONAL REGULATOR"/>
    <property type="match status" value="1"/>
</dbReference>
<reference evidence="6" key="1">
    <citation type="submission" date="2020-01" db="EMBL/GenBank/DDBJ databases">
        <authorList>
            <person name="Yang Y."/>
            <person name="Kwon Y.M."/>
        </authorList>
    </citation>
    <scope>NUCLEOTIDE SEQUENCE</scope>
    <source>
        <strain evidence="6">PG104</strain>
    </source>
</reference>
<dbReference type="PRINTS" id="PR00039">
    <property type="entry name" value="HTHLYSR"/>
</dbReference>
<dbReference type="KEGG" id="fap:GR316_08830"/>
<evidence type="ECO:0000256" key="1">
    <source>
        <dbReference type="ARBA" id="ARBA00009437"/>
    </source>
</evidence>
<dbReference type="InterPro" id="IPR036388">
    <property type="entry name" value="WH-like_DNA-bd_sf"/>
</dbReference>
<dbReference type="InterPro" id="IPR058163">
    <property type="entry name" value="LysR-type_TF_proteobact-type"/>
</dbReference>
<dbReference type="PROSITE" id="PS50931">
    <property type="entry name" value="HTH_LYSR"/>
    <property type="match status" value="1"/>
</dbReference>
<dbReference type="InterPro" id="IPR000847">
    <property type="entry name" value="LysR_HTH_N"/>
</dbReference>
<keyword evidence="2" id="KW-0805">Transcription regulation</keyword>
<dbReference type="GO" id="GO:0043565">
    <property type="term" value="F:sequence-specific DNA binding"/>
    <property type="evidence" value="ECO:0007669"/>
    <property type="project" value="TreeGrafter"/>
</dbReference>
<feature type="domain" description="HTH lysR-type" evidence="5">
    <location>
        <begin position="1"/>
        <end position="53"/>
    </location>
</feature>
<name>A0A8J8MTD9_9RHOB</name>
<sequence length="307" mass="33739">MTAFRAAAFHRTLVKAGASLNVSQPAISRRLKELEQYLGCQLFDRSTKPISLTPDGRELLEALERGFGAIESTLERVRFRTNAPTITVTGPTGFLNYWFMHRLDSFHEAFPRINVKMIDSNANDTAKPGDIDIRFLDPLAAREQGEGGVPVFDESVFAAASPLYLERTGVSTLNVDAADHVFLSVDAGDRWYSWHTFFGQMGAKAYAPARQFEFNSYSLLVNAMLAGHGIGLAWDGLLDSYFQSGALVRLSDTQVSTRRGYYLFLREDADPEAAEVADWILAASEAQRRPRTLAPAGGAQLAPAGPV</sequence>
<dbReference type="SUPFAM" id="SSF46785">
    <property type="entry name" value="Winged helix' DNA-binding domain"/>
    <property type="match status" value="1"/>
</dbReference>